<dbReference type="EMBL" id="JAPCXB010000155">
    <property type="protein sequence ID" value="KAJ1605993.1"/>
    <property type="molecule type" value="Genomic_DNA"/>
</dbReference>
<accession>A0ABQ8P577</accession>
<feature type="compositionally biased region" description="Low complexity" evidence="8">
    <location>
        <begin position="634"/>
        <end position="644"/>
    </location>
</feature>
<comment type="similarity">
    <text evidence="2">Belongs to the peptidase C19 family.</text>
</comment>
<dbReference type="InterPro" id="IPR028889">
    <property type="entry name" value="USP"/>
</dbReference>
<evidence type="ECO:0000256" key="1">
    <source>
        <dbReference type="ARBA" id="ARBA00000707"/>
    </source>
</evidence>
<dbReference type="EC" id="3.4.19.12" evidence="3"/>
<dbReference type="Pfam" id="PF00443">
    <property type="entry name" value="UCH"/>
    <property type="match status" value="1"/>
</dbReference>
<dbReference type="SUPFAM" id="SSF54001">
    <property type="entry name" value="Cysteine proteinases"/>
    <property type="match status" value="1"/>
</dbReference>
<feature type="region of interest" description="Disordered" evidence="8">
    <location>
        <begin position="572"/>
        <end position="756"/>
    </location>
</feature>
<evidence type="ECO:0000256" key="3">
    <source>
        <dbReference type="ARBA" id="ARBA00012759"/>
    </source>
</evidence>
<dbReference type="PANTHER" id="PTHR24006">
    <property type="entry name" value="UBIQUITIN CARBOXYL-TERMINAL HYDROLASE"/>
    <property type="match status" value="1"/>
</dbReference>
<keyword evidence="5" id="KW-0833">Ubl conjugation pathway</keyword>
<evidence type="ECO:0000256" key="4">
    <source>
        <dbReference type="ARBA" id="ARBA00022670"/>
    </source>
</evidence>
<feature type="domain" description="USP" evidence="9">
    <location>
        <begin position="1"/>
        <end position="232"/>
    </location>
</feature>
<evidence type="ECO:0000256" key="7">
    <source>
        <dbReference type="ARBA" id="ARBA00022807"/>
    </source>
</evidence>
<keyword evidence="7" id="KW-0788">Thiol protease</keyword>
<comment type="catalytic activity">
    <reaction evidence="1">
        <text>Thiol-dependent hydrolysis of ester, thioester, amide, peptide and isopeptide bonds formed by the C-terminal Gly of ubiquitin (a 76-residue protein attached to proteins as an intracellular targeting signal).</text>
        <dbReference type="EC" id="3.4.19.12"/>
    </reaction>
</comment>
<feature type="region of interest" description="Disordered" evidence="8">
    <location>
        <begin position="781"/>
        <end position="867"/>
    </location>
</feature>
<dbReference type="InterPro" id="IPR038765">
    <property type="entry name" value="Papain-like_cys_pep_sf"/>
</dbReference>
<feature type="compositionally biased region" description="Basic residues" evidence="8">
    <location>
        <begin position="810"/>
        <end position="835"/>
    </location>
</feature>
<dbReference type="InterPro" id="IPR050164">
    <property type="entry name" value="Peptidase_C19"/>
</dbReference>
<evidence type="ECO:0000259" key="9">
    <source>
        <dbReference type="PROSITE" id="PS50235"/>
    </source>
</evidence>
<protein>
    <recommendedName>
        <fullName evidence="3">ubiquitinyl hydrolase 1</fullName>
        <ecNumber evidence="3">3.4.19.12</ecNumber>
    </recommendedName>
</protein>
<dbReference type="Proteomes" id="UP001071777">
    <property type="component" value="Unassembled WGS sequence"/>
</dbReference>
<evidence type="ECO:0000256" key="5">
    <source>
        <dbReference type="ARBA" id="ARBA00022786"/>
    </source>
</evidence>
<evidence type="ECO:0000256" key="2">
    <source>
        <dbReference type="ARBA" id="ARBA00009085"/>
    </source>
</evidence>
<name>A0ABQ8P577_9CRYT</name>
<evidence type="ECO:0000256" key="8">
    <source>
        <dbReference type="SAM" id="MobiDB-lite"/>
    </source>
</evidence>
<keyword evidence="6 10" id="KW-0378">Hydrolase</keyword>
<evidence type="ECO:0000256" key="6">
    <source>
        <dbReference type="ARBA" id="ARBA00022801"/>
    </source>
</evidence>
<dbReference type="GO" id="GO:0016787">
    <property type="term" value="F:hydrolase activity"/>
    <property type="evidence" value="ECO:0007669"/>
    <property type="project" value="UniProtKB-KW"/>
</dbReference>
<keyword evidence="4" id="KW-0645">Protease</keyword>
<keyword evidence="11" id="KW-1185">Reference proteome</keyword>
<evidence type="ECO:0000313" key="10">
    <source>
        <dbReference type="EMBL" id="KAJ1605993.1"/>
    </source>
</evidence>
<reference evidence="10" key="1">
    <citation type="submission" date="2022-10" db="EMBL/GenBank/DDBJ databases">
        <title>Adaptive evolution leads to modifications in subtelomeric GC content in a zoonotic Cryptosporidium species.</title>
        <authorList>
            <person name="Li J."/>
            <person name="Feng Y."/>
            <person name="Xiao L."/>
        </authorList>
    </citation>
    <scope>NUCLEOTIDE SEQUENCE</scope>
    <source>
        <strain evidence="10">25894</strain>
    </source>
</reference>
<gene>
    <name evidence="10" type="ORF">OJ252_3322</name>
</gene>
<organism evidence="10 11">
    <name type="scientific">Cryptosporidium canis</name>
    <dbReference type="NCBI Taxonomy" id="195482"/>
    <lineage>
        <taxon>Eukaryota</taxon>
        <taxon>Sar</taxon>
        <taxon>Alveolata</taxon>
        <taxon>Apicomplexa</taxon>
        <taxon>Conoidasida</taxon>
        <taxon>Coccidia</taxon>
        <taxon>Eucoccidiorida</taxon>
        <taxon>Eimeriorina</taxon>
        <taxon>Cryptosporidiidae</taxon>
        <taxon>Cryptosporidium</taxon>
    </lineage>
</organism>
<dbReference type="Gene3D" id="3.90.70.10">
    <property type="entry name" value="Cysteine proteinases"/>
    <property type="match status" value="1"/>
</dbReference>
<dbReference type="PANTHER" id="PTHR24006:SF888">
    <property type="entry name" value="UBIQUITIN CARBOXYL-TERMINAL HYDROLASE 30"/>
    <property type="match status" value="1"/>
</dbReference>
<dbReference type="InterPro" id="IPR001394">
    <property type="entry name" value="Peptidase_C19_UCH"/>
</dbReference>
<comment type="caution">
    <text evidence="10">The sequence shown here is derived from an EMBL/GenBank/DDBJ whole genome shotgun (WGS) entry which is preliminary data.</text>
</comment>
<feature type="compositionally biased region" description="Basic and acidic residues" evidence="8">
    <location>
        <begin position="667"/>
        <end position="686"/>
    </location>
</feature>
<feature type="compositionally biased region" description="Low complexity" evidence="8">
    <location>
        <begin position="591"/>
        <end position="603"/>
    </location>
</feature>
<dbReference type="PROSITE" id="PS50235">
    <property type="entry name" value="USP_3"/>
    <property type="match status" value="1"/>
</dbReference>
<sequence>MKNTAVDGVIKALFEGEYENYIECLDVDCTSRRRENFYDIQVDVEGVGSLEESLERFVEEEILDGENLYEAEGFGKQRAKKGVRFQRFPPVVQFHLKRFQFNIQSMDMVKLNDHFTFPEKLDLSEFVSHGGKEDADQQMDKEGTEKYILHTVVIHQGDVHSGHYYAYIRPKPDSDWFRFDDEKVTLVSSSTAIEDNFGGHDYEVWDYLGNPDGEIPKRPKTHSAYILVYVREDQAQDLLSEPVPQEINPDLVAKYKRDVEMMNLQKRLRQDLNEHVRVQLMLSTSYSISPLCRPRSLGLHQNISSFPWNYIFKCPRDFSLSRFHSEIEKRFLDKKTAPADPAGGRALESHLFLLETCPEARGGAGGPLHHVGAGTGTGGLSSPGLSFYTCISSPGDGDGSGGQVPESQKGAAGILSRAIGFGAPSPGPGGMGRAGEETLLSELCRRYHRAGIWDSSCPTLYMCLYLDDISSLLMDRIPPSLPLISDGAYLERRQRVESKLRRWDEDGGGEVLLLLRYFDISDPRMGEICSKYTRTHEIPNLYNLGLVMVSQGTTLHDLNEYVAMEIDRELRPEGVSGDGSGPRAPLPAAGPPQHRAAAAAGQRVESDLLGQPGGRRNQQEERGAAKVTGGGGLVPQQQPVAPGGEDPEPPELHPPLPVHLGPSGRRVRPDHARNQPGHQLRDHGGDPKQQPRNRALLLEVPDQQSPPRPPGPPLARHQGLDPRLQPDPSGPQKHRPCEKRLQPAGRVAADALLPHPDAETRRLHRCCTPGPERLAVLRQDVAGHCDPGPGPQGPLLRQPEQEGQTGPRRDQHHRAPRRAQGKVHPAHRPRRHSRIGHPEAPDRRERPLPQTRRRRQPHADPRRADSGCVCGLFQGRAGLLSGGAGAAQQGGDGGRFGDTGLQGRARGVARGLSPWRGAPAGSRDQLRGNGAPELQAFRSQDKAAGKLPLLCWVFLPQRINKSVDVLHISGRLGVGLAGQLARFPMSGP</sequence>
<feature type="compositionally biased region" description="Low complexity" evidence="8">
    <location>
        <begin position="793"/>
        <end position="802"/>
    </location>
</feature>
<feature type="compositionally biased region" description="Pro residues" evidence="8">
    <location>
        <begin position="704"/>
        <end position="713"/>
    </location>
</feature>
<feature type="compositionally biased region" description="Basic and acidic residues" evidence="8">
    <location>
        <begin position="836"/>
        <end position="847"/>
    </location>
</feature>
<proteinExistence type="inferred from homology"/>
<evidence type="ECO:0000313" key="11">
    <source>
        <dbReference type="Proteomes" id="UP001071777"/>
    </source>
</evidence>